<protein>
    <recommendedName>
        <fullName evidence="4">Isochorismatase-like domain-containing protein</fullName>
    </recommendedName>
</protein>
<feature type="region of interest" description="Disordered" evidence="3">
    <location>
        <begin position="58"/>
        <end position="84"/>
    </location>
</feature>
<dbReference type="Pfam" id="PF00857">
    <property type="entry name" value="Isochorismatase"/>
    <property type="match status" value="1"/>
</dbReference>
<dbReference type="Proteomes" id="UP000291116">
    <property type="component" value="Unassembled WGS sequence"/>
</dbReference>
<accession>A0A448Z618</accession>
<feature type="compositionally biased region" description="Low complexity" evidence="3">
    <location>
        <begin position="21"/>
        <end position="31"/>
    </location>
</feature>
<dbReference type="Gene3D" id="3.40.50.850">
    <property type="entry name" value="Isochorismatase-like"/>
    <property type="match status" value="1"/>
</dbReference>
<dbReference type="EMBL" id="CAACVS010000126">
    <property type="protein sequence ID" value="VEU37469.1"/>
    <property type="molecule type" value="Genomic_DNA"/>
</dbReference>
<evidence type="ECO:0000256" key="1">
    <source>
        <dbReference type="ARBA" id="ARBA00006336"/>
    </source>
</evidence>
<keyword evidence="2" id="KW-0378">Hydrolase</keyword>
<gene>
    <name evidence="5" type="ORF">PSNMU_V1.4_AUG-EV-PASAV3_0042880</name>
</gene>
<feature type="compositionally biased region" description="Low complexity" evidence="3">
    <location>
        <begin position="71"/>
        <end position="84"/>
    </location>
</feature>
<dbReference type="AlphaFoldDB" id="A0A448Z618"/>
<dbReference type="InterPro" id="IPR050272">
    <property type="entry name" value="Isochorismatase-like_hydrls"/>
</dbReference>
<evidence type="ECO:0000256" key="3">
    <source>
        <dbReference type="SAM" id="MobiDB-lite"/>
    </source>
</evidence>
<organism evidence="5 6">
    <name type="scientific">Pseudo-nitzschia multistriata</name>
    <dbReference type="NCBI Taxonomy" id="183589"/>
    <lineage>
        <taxon>Eukaryota</taxon>
        <taxon>Sar</taxon>
        <taxon>Stramenopiles</taxon>
        <taxon>Ochrophyta</taxon>
        <taxon>Bacillariophyta</taxon>
        <taxon>Bacillariophyceae</taxon>
        <taxon>Bacillariophycidae</taxon>
        <taxon>Bacillariales</taxon>
        <taxon>Bacillariaceae</taxon>
        <taxon>Pseudo-nitzschia</taxon>
    </lineage>
</organism>
<evidence type="ECO:0000256" key="2">
    <source>
        <dbReference type="ARBA" id="ARBA00022801"/>
    </source>
</evidence>
<feature type="domain" description="Isochorismatase-like" evidence="4">
    <location>
        <begin position="91"/>
        <end position="271"/>
    </location>
</feature>
<evidence type="ECO:0000259" key="4">
    <source>
        <dbReference type="Pfam" id="PF00857"/>
    </source>
</evidence>
<dbReference type="GO" id="GO:0016787">
    <property type="term" value="F:hydrolase activity"/>
    <property type="evidence" value="ECO:0007669"/>
    <property type="project" value="UniProtKB-KW"/>
</dbReference>
<feature type="region of interest" description="Disordered" evidence="3">
    <location>
        <begin position="1"/>
        <end position="34"/>
    </location>
</feature>
<dbReference type="InterPro" id="IPR036380">
    <property type="entry name" value="Isochorismatase-like_sf"/>
</dbReference>
<dbReference type="SUPFAM" id="SSF52499">
    <property type="entry name" value="Isochorismatase-like hydrolases"/>
    <property type="match status" value="1"/>
</dbReference>
<dbReference type="InterPro" id="IPR000868">
    <property type="entry name" value="Isochorismatase-like_dom"/>
</dbReference>
<feature type="region of interest" description="Disordered" evidence="3">
    <location>
        <begin position="310"/>
        <end position="340"/>
    </location>
</feature>
<name>A0A448Z618_9STRA</name>
<reference evidence="5 6" key="1">
    <citation type="submission" date="2019-01" db="EMBL/GenBank/DDBJ databases">
        <authorList>
            <person name="Ferrante I. M."/>
        </authorList>
    </citation>
    <scope>NUCLEOTIDE SEQUENCE [LARGE SCALE GENOMIC DNA]</scope>
    <source>
        <strain evidence="5 6">B856</strain>
    </source>
</reference>
<keyword evidence="6" id="KW-1185">Reference proteome</keyword>
<feature type="compositionally biased region" description="Low complexity" evidence="3">
    <location>
        <begin position="310"/>
        <end position="332"/>
    </location>
</feature>
<comment type="similarity">
    <text evidence="1">Belongs to the isochorismatase family.</text>
</comment>
<dbReference type="CDD" id="cd00431">
    <property type="entry name" value="cysteine_hydrolases"/>
    <property type="match status" value="1"/>
</dbReference>
<sequence>MTTTASHHPPQTRVEQREEASPAPTIPAKTAKPYEELMIKDGPIYNWAKAASEEYETTTFSSSSHPDAGVSSDSNGSSSCRSTSPLPAESTALLIVDVQPEYWSNCPAVRKDFPDFPKHLKQTIDICRRRRAKIIWVRADYRHKHSPWLSQFERMRGPRNLGEVPCDPSSPEFTWEEFATPEGGEVIIAKSSWSSTSNTALVDILKVACIETVLVCGLITSVCVQHSAFGIFEAGYRTLLVTDACADRGRARHEAALALYGDYMYELVTSDDLESETKGLIPAEPVWVVLDEKTNMVRANSFPKQVMAPSASTNTVSTASSNTTAGSSSQGSYYNAGGAAEDEDTTVGSLALGDPPGKPCAAANAVDGLVSVLMVPGQS</sequence>
<dbReference type="PANTHER" id="PTHR43540">
    <property type="entry name" value="PEROXYUREIDOACRYLATE/UREIDOACRYLATE AMIDOHYDROLASE-RELATED"/>
    <property type="match status" value="1"/>
</dbReference>
<evidence type="ECO:0000313" key="5">
    <source>
        <dbReference type="EMBL" id="VEU37469.1"/>
    </source>
</evidence>
<proteinExistence type="inferred from homology"/>
<dbReference type="OrthoDB" id="167809at2759"/>
<evidence type="ECO:0000313" key="6">
    <source>
        <dbReference type="Proteomes" id="UP000291116"/>
    </source>
</evidence>